<dbReference type="InterPro" id="IPR036641">
    <property type="entry name" value="HPT_dom_sf"/>
</dbReference>
<dbReference type="GO" id="GO:0009927">
    <property type="term" value="F:histidine phosphotransfer kinase activity"/>
    <property type="evidence" value="ECO:0007669"/>
    <property type="project" value="InterPro"/>
</dbReference>
<dbReference type="SUPFAM" id="SSF47226">
    <property type="entry name" value="Histidine-containing phosphotransfer domain, HPT domain"/>
    <property type="match status" value="1"/>
</dbReference>
<dbReference type="CDD" id="cd00088">
    <property type="entry name" value="HPT"/>
    <property type="match status" value="1"/>
</dbReference>
<dbReference type="PANTHER" id="PTHR28242:SF52">
    <property type="entry name" value="PHOSPHORELAY INTERMEDIATE PROTEIN YPD1"/>
    <property type="match status" value="1"/>
</dbReference>
<dbReference type="Proteomes" id="UP000237481">
    <property type="component" value="Unassembled WGS sequence"/>
</dbReference>
<dbReference type="PROSITE" id="PS50894">
    <property type="entry name" value="HPT"/>
    <property type="match status" value="1"/>
</dbReference>
<gene>
    <name evidence="4" type="ORF">TPAR_04109</name>
</gene>
<comment type="caution">
    <text evidence="4">The sequence shown here is derived from an EMBL/GenBank/DDBJ whole genome shotgun (WGS) entry which is preliminary data.</text>
</comment>
<sequence>MAPVEDKTTGDEGVELNLGDAIDMNTFNQILEMDEPGDHEFSSSIVFGFFEQVEETFESMDAALVEKDLDQLSQLGHFLKGSSATLGLVKVRDGCEKIQRYGKNENVDGSAEPDSELCLKRIKEALKTVKTDYQDVERTLKRYYDKNDKDKSDDA</sequence>
<dbReference type="InterPro" id="IPR008207">
    <property type="entry name" value="Sig_transdc_His_kin_Hpt_dom"/>
</dbReference>
<proteinExistence type="predicted"/>
<keyword evidence="2" id="KW-0175">Coiled coil</keyword>
<dbReference type="Pfam" id="PF01627">
    <property type="entry name" value="Hpt"/>
    <property type="match status" value="1"/>
</dbReference>
<dbReference type="InterPro" id="IPR045871">
    <property type="entry name" value="AHP1-5/YPD1"/>
</dbReference>
<feature type="domain" description="HPt" evidence="3">
    <location>
        <begin position="38"/>
        <end position="143"/>
    </location>
</feature>
<reference evidence="4 5" key="1">
    <citation type="submission" date="2018-01" db="EMBL/GenBank/DDBJ databases">
        <title>Harnessing the power of phylogenomics to disentangle the directionality and signatures of interkingdom host jumping in the parasitic fungal genus Tolypocladium.</title>
        <authorList>
            <person name="Quandt C.A."/>
            <person name="Patterson W."/>
            <person name="Spatafora J.W."/>
        </authorList>
    </citation>
    <scope>NUCLEOTIDE SEQUENCE [LARGE SCALE GENOMIC DNA]</scope>
    <source>
        <strain evidence="4 5">NRBC 100945</strain>
    </source>
</reference>
<dbReference type="PANTHER" id="PTHR28242">
    <property type="entry name" value="PHOSPHORELAY INTERMEDIATE PROTEIN YPD1"/>
    <property type="match status" value="1"/>
</dbReference>
<accession>A0A2S4KZY0</accession>
<dbReference type="GO" id="GO:0000160">
    <property type="term" value="P:phosphorelay signal transduction system"/>
    <property type="evidence" value="ECO:0007669"/>
    <property type="project" value="InterPro"/>
</dbReference>
<dbReference type="EMBL" id="PKSG01000419">
    <property type="protein sequence ID" value="POR35705.1"/>
    <property type="molecule type" value="Genomic_DNA"/>
</dbReference>
<dbReference type="GO" id="GO:0005634">
    <property type="term" value="C:nucleus"/>
    <property type="evidence" value="ECO:0007669"/>
    <property type="project" value="TreeGrafter"/>
</dbReference>
<keyword evidence="5" id="KW-1185">Reference proteome</keyword>
<keyword evidence="4" id="KW-0808">Transferase</keyword>
<evidence type="ECO:0000256" key="1">
    <source>
        <dbReference type="PROSITE-ProRule" id="PRU00110"/>
    </source>
</evidence>
<dbReference type="STRING" id="94208.A0A2S4KZY0"/>
<evidence type="ECO:0000313" key="4">
    <source>
        <dbReference type="EMBL" id="POR35705.1"/>
    </source>
</evidence>
<dbReference type="GO" id="GO:0005737">
    <property type="term" value="C:cytoplasm"/>
    <property type="evidence" value="ECO:0007669"/>
    <property type="project" value="TreeGrafter"/>
</dbReference>
<organism evidence="4 5">
    <name type="scientific">Tolypocladium paradoxum</name>
    <dbReference type="NCBI Taxonomy" id="94208"/>
    <lineage>
        <taxon>Eukaryota</taxon>
        <taxon>Fungi</taxon>
        <taxon>Dikarya</taxon>
        <taxon>Ascomycota</taxon>
        <taxon>Pezizomycotina</taxon>
        <taxon>Sordariomycetes</taxon>
        <taxon>Hypocreomycetidae</taxon>
        <taxon>Hypocreales</taxon>
        <taxon>Ophiocordycipitaceae</taxon>
        <taxon>Tolypocladium</taxon>
    </lineage>
</organism>
<feature type="coiled-coil region" evidence="2">
    <location>
        <begin position="119"/>
        <end position="146"/>
    </location>
</feature>
<name>A0A2S4KZY0_9HYPO</name>
<dbReference type="AlphaFoldDB" id="A0A2S4KZY0"/>
<protein>
    <submittedName>
        <fullName evidence="4">Histidine phosphotransferase HPT1p</fullName>
    </submittedName>
</protein>
<evidence type="ECO:0000256" key="2">
    <source>
        <dbReference type="SAM" id="Coils"/>
    </source>
</evidence>
<dbReference type="GO" id="GO:0043424">
    <property type="term" value="F:protein histidine kinase binding"/>
    <property type="evidence" value="ECO:0007669"/>
    <property type="project" value="InterPro"/>
</dbReference>
<dbReference type="Gene3D" id="1.20.120.160">
    <property type="entry name" value="HPT domain"/>
    <property type="match status" value="1"/>
</dbReference>
<keyword evidence="1" id="KW-0597">Phosphoprotein</keyword>
<evidence type="ECO:0000313" key="5">
    <source>
        <dbReference type="Proteomes" id="UP000237481"/>
    </source>
</evidence>
<evidence type="ECO:0000259" key="3">
    <source>
        <dbReference type="PROSITE" id="PS50894"/>
    </source>
</evidence>
<feature type="modified residue" description="Phosphohistidine" evidence="1">
    <location>
        <position position="77"/>
    </location>
</feature>